<proteinExistence type="predicted"/>
<gene>
    <name evidence="1" type="ORF">EWM64_g8035</name>
</gene>
<accession>A0A4Y9ZPJ5</accession>
<reference evidence="1 2" key="1">
    <citation type="submission" date="2019-02" db="EMBL/GenBank/DDBJ databases">
        <title>Genome sequencing of the rare red list fungi Hericium alpestre (H. flagellum).</title>
        <authorList>
            <person name="Buettner E."/>
            <person name="Kellner H."/>
        </authorList>
    </citation>
    <scope>NUCLEOTIDE SEQUENCE [LARGE SCALE GENOMIC DNA]</scope>
    <source>
        <strain evidence="1 2">DSM 108284</strain>
    </source>
</reference>
<evidence type="ECO:0000313" key="2">
    <source>
        <dbReference type="Proteomes" id="UP000298061"/>
    </source>
</evidence>
<sequence>MQEAPGSHHSIFRVLHWLKRRPVALRQRTWFLVDPNPRERNWPQYQIRFGSGSTSIDEKFDKVFGFNDVIVAWNSGRRRVYNPDPASFTYPHRSGFAIVKNRGVHLKNPVPHRYPVTTPPEWCSSGLTAVRRALFGVLDAFPKYDLETDEGIEQAIGDMTRKLGRATTVEEFYHLPLAWEDPSELPEEYDPSKYEADRERIPDFTLVEPETPAVAQSPKGMLAQIATTAGSGIIGSTICRGPEEQR</sequence>
<dbReference type="AlphaFoldDB" id="A0A4Y9ZPJ5"/>
<dbReference type="OrthoDB" id="3058031at2759"/>
<keyword evidence="2" id="KW-1185">Reference proteome</keyword>
<protein>
    <submittedName>
        <fullName evidence="1">Uncharacterized protein</fullName>
    </submittedName>
</protein>
<dbReference type="EMBL" id="SFCI01001363">
    <property type="protein sequence ID" value="TFY75977.1"/>
    <property type="molecule type" value="Genomic_DNA"/>
</dbReference>
<name>A0A4Y9ZPJ5_9AGAM</name>
<dbReference type="Proteomes" id="UP000298061">
    <property type="component" value="Unassembled WGS sequence"/>
</dbReference>
<comment type="caution">
    <text evidence="1">The sequence shown here is derived from an EMBL/GenBank/DDBJ whole genome shotgun (WGS) entry which is preliminary data.</text>
</comment>
<organism evidence="1 2">
    <name type="scientific">Hericium alpestre</name>
    <dbReference type="NCBI Taxonomy" id="135208"/>
    <lineage>
        <taxon>Eukaryota</taxon>
        <taxon>Fungi</taxon>
        <taxon>Dikarya</taxon>
        <taxon>Basidiomycota</taxon>
        <taxon>Agaricomycotina</taxon>
        <taxon>Agaricomycetes</taxon>
        <taxon>Russulales</taxon>
        <taxon>Hericiaceae</taxon>
        <taxon>Hericium</taxon>
    </lineage>
</organism>
<evidence type="ECO:0000313" key="1">
    <source>
        <dbReference type="EMBL" id="TFY75977.1"/>
    </source>
</evidence>